<evidence type="ECO:0000256" key="1">
    <source>
        <dbReference type="ARBA" id="ARBA00003134"/>
    </source>
</evidence>
<comment type="similarity">
    <text evidence="2 8">Belongs to the bacterial ribosomal protein bS20 family.</text>
</comment>
<evidence type="ECO:0000313" key="9">
    <source>
        <dbReference type="EMBL" id="SNB62534.1"/>
    </source>
</evidence>
<dbReference type="GO" id="GO:0015935">
    <property type="term" value="C:small ribosomal subunit"/>
    <property type="evidence" value="ECO:0007669"/>
    <property type="project" value="TreeGrafter"/>
</dbReference>
<dbReference type="InterPro" id="IPR036510">
    <property type="entry name" value="Ribosomal_bS20_sf"/>
</dbReference>
<proteinExistence type="inferred from homology"/>
<dbReference type="InterPro" id="IPR002583">
    <property type="entry name" value="Ribosomal_bS20"/>
</dbReference>
<comment type="function">
    <text evidence="1 8">Binds directly to 16S ribosomal RNA.</text>
</comment>
<organism evidence="9 10">
    <name type="scientific">Arboricoccus pini</name>
    <dbReference type="NCBI Taxonomy" id="1963835"/>
    <lineage>
        <taxon>Bacteria</taxon>
        <taxon>Pseudomonadati</taxon>
        <taxon>Pseudomonadota</taxon>
        <taxon>Alphaproteobacteria</taxon>
        <taxon>Geminicoccales</taxon>
        <taxon>Geminicoccaceae</taxon>
        <taxon>Arboricoccus</taxon>
    </lineage>
</organism>
<evidence type="ECO:0000256" key="2">
    <source>
        <dbReference type="ARBA" id="ARBA00007634"/>
    </source>
</evidence>
<evidence type="ECO:0000313" key="10">
    <source>
        <dbReference type="Proteomes" id="UP000197065"/>
    </source>
</evidence>
<dbReference type="GO" id="GO:0070181">
    <property type="term" value="F:small ribosomal subunit rRNA binding"/>
    <property type="evidence" value="ECO:0007669"/>
    <property type="project" value="TreeGrafter"/>
</dbReference>
<dbReference type="SUPFAM" id="SSF46992">
    <property type="entry name" value="Ribosomal protein S20"/>
    <property type="match status" value="1"/>
</dbReference>
<evidence type="ECO:0000256" key="4">
    <source>
        <dbReference type="ARBA" id="ARBA00022884"/>
    </source>
</evidence>
<dbReference type="PANTHER" id="PTHR33398">
    <property type="entry name" value="30S RIBOSOMAL PROTEIN S20"/>
    <property type="match status" value="1"/>
</dbReference>
<evidence type="ECO:0000256" key="3">
    <source>
        <dbReference type="ARBA" id="ARBA00022730"/>
    </source>
</evidence>
<keyword evidence="5 8" id="KW-0689">Ribosomal protein</keyword>
<evidence type="ECO:0000256" key="7">
    <source>
        <dbReference type="ARBA" id="ARBA00035136"/>
    </source>
</evidence>
<dbReference type="HAMAP" id="MF_00500">
    <property type="entry name" value="Ribosomal_bS20"/>
    <property type="match status" value="1"/>
</dbReference>
<gene>
    <name evidence="8" type="primary">rpsT</name>
    <name evidence="9" type="ORF">SAMN07250955_103142</name>
</gene>
<dbReference type="Proteomes" id="UP000197065">
    <property type="component" value="Unassembled WGS sequence"/>
</dbReference>
<keyword evidence="6 8" id="KW-0687">Ribonucleoprotein</keyword>
<evidence type="ECO:0000256" key="8">
    <source>
        <dbReference type="HAMAP-Rule" id="MF_00500"/>
    </source>
</evidence>
<sequence length="91" mass="9890">MANTPSARKRARQSVKRAAINRMHVSRIRSSVRKVEEAVAGGNYDSAREAFAAAEPLLRRGVGQGVLHLNTVSRKISRLSRSVKALAQPAV</sequence>
<dbReference type="RefSeq" id="WP_088560383.1">
    <property type="nucleotide sequence ID" value="NZ_FYEH01000003.1"/>
</dbReference>
<dbReference type="Pfam" id="PF01649">
    <property type="entry name" value="Ribosomal_S20p"/>
    <property type="match status" value="1"/>
</dbReference>
<keyword evidence="10" id="KW-1185">Reference proteome</keyword>
<dbReference type="OrthoDB" id="9807974at2"/>
<dbReference type="AlphaFoldDB" id="A0A212QSP9"/>
<name>A0A212QSP9_9PROT</name>
<keyword evidence="3 8" id="KW-0699">rRNA-binding</keyword>
<evidence type="ECO:0000256" key="6">
    <source>
        <dbReference type="ARBA" id="ARBA00023274"/>
    </source>
</evidence>
<dbReference type="PANTHER" id="PTHR33398:SF1">
    <property type="entry name" value="SMALL RIBOSOMAL SUBUNIT PROTEIN BS20C"/>
    <property type="match status" value="1"/>
</dbReference>
<dbReference type="NCBIfam" id="TIGR00029">
    <property type="entry name" value="S20"/>
    <property type="match status" value="1"/>
</dbReference>
<evidence type="ECO:0000256" key="5">
    <source>
        <dbReference type="ARBA" id="ARBA00022980"/>
    </source>
</evidence>
<dbReference type="EMBL" id="FYEH01000003">
    <property type="protein sequence ID" value="SNB62534.1"/>
    <property type="molecule type" value="Genomic_DNA"/>
</dbReference>
<reference evidence="9 10" key="1">
    <citation type="submission" date="2017-06" db="EMBL/GenBank/DDBJ databases">
        <authorList>
            <person name="Kim H.J."/>
            <person name="Triplett B.A."/>
        </authorList>
    </citation>
    <scope>NUCLEOTIDE SEQUENCE [LARGE SCALE GENOMIC DNA]</scope>
    <source>
        <strain evidence="9 10">B29T1</strain>
    </source>
</reference>
<protein>
    <recommendedName>
        <fullName evidence="7 8">Small ribosomal subunit protein bS20</fullName>
    </recommendedName>
</protein>
<dbReference type="Gene3D" id="1.20.58.110">
    <property type="entry name" value="Ribosomal protein S20"/>
    <property type="match status" value="1"/>
</dbReference>
<dbReference type="GO" id="GO:0003735">
    <property type="term" value="F:structural constituent of ribosome"/>
    <property type="evidence" value="ECO:0007669"/>
    <property type="project" value="InterPro"/>
</dbReference>
<accession>A0A212QSP9</accession>
<dbReference type="GO" id="GO:0006412">
    <property type="term" value="P:translation"/>
    <property type="evidence" value="ECO:0007669"/>
    <property type="project" value="UniProtKB-UniRule"/>
</dbReference>
<keyword evidence="4 8" id="KW-0694">RNA-binding</keyword>